<keyword evidence="2" id="KW-0963">Cytoplasm</keyword>
<feature type="domain" description="Exosome complex component CSL4 C-terminal" evidence="4">
    <location>
        <begin position="196"/>
        <end position="233"/>
    </location>
</feature>
<dbReference type="InterPro" id="IPR039771">
    <property type="entry name" value="Csl4"/>
</dbReference>
<dbReference type="GO" id="GO:0006396">
    <property type="term" value="P:RNA processing"/>
    <property type="evidence" value="ECO:0007669"/>
    <property type="project" value="InterPro"/>
</dbReference>
<name>A0A4S2LP55_OPIFE</name>
<dbReference type="AlphaFoldDB" id="A0A4S2LP55"/>
<dbReference type="PANTHER" id="PTHR12686:SF8">
    <property type="entry name" value="EXOSOME COMPLEX COMPONENT CSL4"/>
    <property type="match status" value="1"/>
</dbReference>
<proteinExistence type="predicted"/>
<sequence>MLCYYISVFPSGLYNWLFHLNTSVHLITEVVQPVALSPYLSLQLPCLLYLPINGQPTNWLWPTISATCKTPFLRDFCILLELRVDFSALFMQISGRTMFDKHQGIFFPGDSIVQKDDRHRCGPFTHISGGQIRASCMGRIKRCTSDGVTVVELVPLKTPGVVPYAGAIVLAKVSSLSRRIVRCDVVAVGNTPLAGPFRGMLRREDIRATQRDQAEPTQCYRPGDLIRARVINLLGPGSTPESTFLSGQNVSSAAATTLLAARAVSVSVGATTAISGGLASNAVCLLSTAEPDLGVVLGLGRAPDTDFAELLGSTSGCPLIPVSWTEMLCPHTLSRFPRKVARVSDELLTQLVKTEIE</sequence>
<dbReference type="PANTHER" id="PTHR12686">
    <property type="entry name" value="3'-5' EXORIBONUCLEASE CSL4-RELATED"/>
    <property type="match status" value="1"/>
</dbReference>
<evidence type="ECO:0000256" key="2">
    <source>
        <dbReference type="ARBA" id="ARBA00022490"/>
    </source>
</evidence>
<comment type="caution">
    <text evidence="5">The sequence shown here is derived from an EMBL/GenBank/DDBJ whole genome shotgun (WGS) entry which is preliminary data.</text>
</comment>
<gene>
    <name evidence="5" type="ORF">CRM22_007153</name>
</gene>
<evidence type="ECO:0000313" key="5">
    <source>
        <dbReference type="EMBL" id="TGZ62999.1"/>
    </source>
</evidence>
<dbReference type="InterPro" id="IPR019495">
    <property type="entry name" value="EXOSC1_C"/>
</dbReference>
<dbReference type="EMBL" id="SJOL01007337">
    <property type="protein sequence ID" value="TGZ62999.1"/>
    <property type="molecule type" value="Genomic_DNA"/>
</dbReference>
<dbReference type="GO" id="GO:0005737">
    <property type="term" value="C:cytoplasm"/>
    <property type="evidence" value="ECO:0007669"/>
    <property type="project" value="TreeGrafter"/>
</dbReference>
<protein>
    <recommendedName>
        <fullName evidence="4">Exosome complex component CSL4 C-terminal domain-containing protein</fullName>
    </recommendedName>
</protein>
<accession>A0A4S2LP55</accession>
<reference evidence="5 6" key="1">
    <citation type="journal article" date="2019" name="BMC Genomics">
        <title>New insights from Opisthorchis felineus genome: update on genomics of the epidemiologically important liver flukes.</title>
        <authorList>
            <person name="Ershov N.I."/>
            <person name="Mordvinov V.A."/>
            <person name="Prokhortchouk E.B."/>
            <person name="Pakharukova M.Y."/>
            <person name="Gunbin K.V."/>
            <person name="Ustyantsev K."/>
            <person name="Genaev M.A."/>
            <person name="Blinov A.G."/>
            <person name="Mazur A."/>
            <person name="Boulygina E."/>
            <person name="Tsygankova S."/>
            <person name="Khrameeva E."/>
            <person name="Chekanov N."/>
            <person name="Fan G."/>
            <person name="Xiao A."/>
            <person name="Zhang H."/>
            <person name="Xu X."/>
            <person name="Yang H."/>
            <person name="Solovyev V."/>
            <person name="Lee S.M."/>
            <person name="Liu X."/>
            <person name="Afonnikov D.A."/>
            <person name="Skryabin K.G."/>
        </authorList>
    </citation>
    <scope>NUCLEOTIDE SEQUENCE [LARGE SCALE GENOMIC DNA]</scope>
    <source>
        <strain evidence="5">AK-0245</strain>
        <tissue evidence="5">Whole organism</tissue>
    </source>
</reference>
<dbReference type="Gene3D" id="2.40.50.140">
    <property type="entry name" value="Nucleic acid-binding proteins"/>
    <property type="match status" value="1"/>
</dbReference>
<dbReference type="GO" id="GO:0000176">
    <property type="term" value="C:nuclear exosome (RNase complex)"/>
    <property type="evidence" value="ECO:0007669"/>
    <property type="project" value="TreeGrafter"/>
</dbReference>
<keyword evidence="3" id="KW-0271">Exosome</keyword>
<comment type="subcellular location">
    <subcellularLocation>
        <location evidence="1">Nucleus</location>
        <location evidence="1">Nucleolus</location>
    </subcellularLocation>
</comment>
<evidence type="ECO:0000313" key="6">
    <source>
        <dbReference type="Proteomes" id="UP000308267"/>
    </source>
</evidence>
<dbReference type="STRING" id="147828.A0A4S2LP55"/>
<dbReference type="OrthoDB" id="440760at2759"/>
<dbReference type="GO" id="GO:0005730">
    <property type="term" value="C:nucleolus"/>
    <property type="evidence" value="ECO:0007669"/>
    <property type="project" value="UniProtKB-SubCell"/>
</dbReference>
<dbReference type="Pfam" id="PF10447">
    <property type="entry name" value="EXOSC1"/>
    <property type="match status" value="1"/>
</dbReference>
<evidence type="ECO:0000256" key="3">
    <source>
        <dbReference type="ARBA" id="ARBA00022835"/>
    </source>
</evidence>
<keyword evidence="6" id="KW-1185">Reference proteome</keyword>
<dbReference type="SUPFAM" id="SSF50249">
    <property type="entry name" value="Nucleic acid-binding proteins"/>
    <property type="match status" value="1"/>
</dbReference>
<dbReference type="Proteomes" id="UP000308267">
    <property type="component" value="Unassembled WGS sequence"/>
</dbReference>
<dbReference type="GO" id="GO:0003723">
    <property type="term" value="F:RNA binding"/>
    <property type="evidence" value="ECO:0007669"/>
    <property type="project" value="InterPro"/>
</dbReference>
<evidence type="ECO:0000259" key="4">
    <source>
        <dbReference type="Pfam" id="PF10447"/>
    </source>
</evidence>
<evidence type="ECO:0000256" key="1">
    <source>
        <dbReference type="ARBA" id="ARBA00004604"/>
    </source>
</evidence>
<organism evidence="5 6">
    <name type="scientific">Opisthorchis felineus</name>
    <dbReference type="NCBI Taxonomy" id="147828"/>
    <lineage>
        <taxon>Eukaryota</taxon>
        <taxon>Metazoa</taxon>
        <taxon>Spiralia</taxon>
        <taxon>Lophotrochozoa</taxon>
        <taxon>Platyhelminthes</taxon>
        <taxon>Trematoda</taxon>
        <taxon>Digenea</taxon>
        <taxon>Opisthorchiida</taxon>
        <taxon>Opisthorchiata</taxon>
        <taxon>Opisthorchiidae</taxon>
        <taxon>Opisthorchis</taxon>
    </lineage>
</organism>
<dbReference type="InterPro" id="IPR012340">
    <property type="entry name" value="NA-bd_OB-fold"/>
</dbReference>